<dbReference type="EMBL" id="CP021416">
    <property type="protein sequence ID" value="ARU47256.1"/>
    <property type="molecule type" value="Genomic_DNA"/>
</dbReference>
<reference evidence="2" key="1">
    <citation type="submission" date="2017-05" db="EMBL/GenBank/DDBJ databases">
        <title>Dechlorination kinetics govern the competition between two new strains of the genus Sulfurospirillum.</title>
        <authorList>
            <person name="Buttet G.F."/>
            <person name="Murray A.M."/>
            <person name="Goris T."/>
            <person name="Burion M."/>
            <person name="Lin B."/>
            <person name="Rolle M."/>
            <person name="Maillard J."/>
        </authorList>
    </citation>
    <scope>NUCLEOTIDE SEQUENCE [LARGE SCALE GENOMIC DNA]</scope>
    <source>
        <strain evidence="2">SL2-1</strain>
    </source>
</reference>
<evidence type="ECO:0008006" key="3">
    <source>
        <dbReference type="Google" id="ProtNLM"/>
    </source>
</evidence>
<dbReference type="Pfam" id="PF08843">
    <property type="entry name" value="AbiEii"/>
    <property type="match status" value="1"/>
</dbReference>
<dbReference type="AlphaFoldDB" id="A0A1Y0HI53"/>
<sequence>MDTKTHSFILETYAKQIKALNDLIGECKELLPNNDLSFIRFGGGTALAIYHFQHRKSFDIDLFVTDPQILGYLSPKHWLEDSRLFSTVKYIDLANHIRLLTKENIKIDILVSQDFIGHAIIDDSHTFFHESIYVESLEDILAKKIVYRKDQNKSRDIIDLSVALYHDASIFEKLLNSEAVTLQDLHDLHDALSRLDTQKYLDEIDLVEPIKFYVNVAKNAPISIKQALGKII</sequence>
<protein>
    <recommendedName>
        <fullName evidence="3">Nucleotidyl transferase AbiEii/AbiGii toxin family protein</fullName>
    </recommendedName>
</protein>
<dbReference type="InterPro" id="IPR014942">
    <property type="entry name" value="AbiEii"/>
</dbReference>
<evidence type="ECO:0000313" key="2">
    <source>
        <dbReference type="Proteomes" id="UP000196005"/>
    </source>
</evidence>
<dbReference type="Proteomes" id="UP000196005">
    <property type="component" value="Chromosome"/>
</dbReference>
<proteinExistence type="predicted"/>
<name>A0A1Y0HI53_9BACT</name>
<gene>
    <name evidence="1" type="ORF">Sdiek1_0068</name>
</gene>
<keyword evidence="2" id="KW-1185">Reference proteome</keyword>
<dbReference type="RefSeq" id="WP_087437381.1">
    <property type="nucleotide sequence ID" value="NZ_CP021416.1"/>
</dbReference>
<accession>A0A1Y0HI53</accession>
<evidence type="ECO:0000313" key="1">
    <source>
        <dbReference type="EMBL" id="ARU47256.1"/>
    </source>
</evidence>
<dbReference type="OrthoDB" id="9013441at2"/>
<dbReference type="KEGG" id="suls:Sdiek1_0068"/>
<organism evidence="1 2">
    <name type="scientific">Sulfurospirillum diekertiae</name>
    <dbReference type="NCBI Taxonomy" id="1854492"/>
    <lineage>
        <taxon>Bacteria</taxon>
        <taxon>Pseudomonadati</taxon>
        <taxon>Campylobacterota</taxon>
        <taxon>Epsilonproteobacteria</taxon>
        <taxon>Campylobacterales</taxon>
        <taxon>Sulfurospirillaceae</taxon>
        <taxon>Sulfurospirillum</taxon>
    </lineage>
</organism>